<dbReference type="GO" id="GO:0016747">
    <property type="term" value="F:acyltransferase activity, transferring groups other than amino-acyl groups"/>
    <property type="evidence" value="ECO:0007669"/>
    <property type="project" value="InterPro"/>
</dbReference>
<evidence type="ECO:0000313" key="2">
    <source>
        <dbReference type="EMBL" id="KXS14193.1"/>
    </source>
</evidence>
<evidence type="ECO:0000313" key="3">
    <source>
        <dbReference type="Proteomes" id="UP000070544"/>
    </source>
</evidence>
<keyword evidence="3" id="KW-1185">Reference proteome</keyword>
<dbReference type="InterPro" id="IPR053225">
    <property type="entry name" value="Acyl-CoA_N-acyltransferase"/>
</dbReference>
<dbReference type="InterPro" id="IPR016181">
    <property type="entry name" value="Acyl_CoA_acyltransferase"/>
</dbReference>
<accession>A0A139ACQ2</accession>
<name>A0A139ACQ2_GONPJ</name>
<reference evidence="2 3" key="1">
    <citation type="journal article" date="2015" name="Genome Biol. Evol.">
        <title>Phylogenomic analyses indicate that early fungi evolved digesting cell walls of algal ancestors of land plants.</title>
        <authorList>
            <person name="Chang Y."/>
            <person name="Wang S."/>
            <person name="Sekimoto S."/>
            <person name="Aerts A.L."/>
            <person name="Choi C."/>
            <person name="Clum A."/>
            <person name="LaButti K.M."/>
            <person name="Lindquist E.A."/>
            <person name="Yee Ngan C."/>
            <person name="Ohm R.A."/>
            <person name="Salamov A.A."/>
            <person name="Grigoriev I.V."/>
            <person name="Spatafora J.W."/>
            <person name="Berbee M.L."/>
        </authorList>
    </citation>
    <scope>NUCLEOTIDE SEQUENCE [LARGE SCALE GENOMIC DNA]</scope>
    <source>
        <strain evidence="2 3">JEL478</strain>
    </source>
</reference>
<gene>
    <name evidence="2" type="ORF">M427DRAFT_57944</name>
</gene>
<dbReference type="AlphaFoldDB" id="A0A139ACQ2"/>
<dbReference type="EMBL" id="KQ965771">
    <property type="protein sequence ID" value="KXS14193.1"/>
    <property type="molecule type" value="Genomic_DNA"/>
</dbReference>
<evidence type="ECO:0000259" key="1">
    <source>
        <dbReference type="PROSITE" id="PS51186"/>
    </source>
</evidence>
<dbReference type="InterPro" id="IPR000182">
    <property type="entry name" value="GNAT_dom"/>
</dbReference>
<dbReference type="Gene3D" id="3.40.630.30">
    <property type="match status" value="1"/>
</dbReference>
<protein>
    <recommendedName>
        <fullName evidence="1">N-acetyltransferase domain-containing protein</fullName>
    </recommendedName>
</protein>
<sequence>MPLYHHPRPPTALLSSFLPNSLPVLNAALSPSTLIYASFPPRDDGLATSPSDLPWVIIASLGTDQLRPVCSLEASAHQLSDTEVQDGLAILLSCIDIYCRDFAPPIGERPTLRVGAVNRIWYDGFVKLYPCLDGINFVYLAPPLPADLKDSVRDADDALPERMEFGPVREQDIPEVVRTSGVPHSPAYLSSRLGHSSAVFDQQQLVAHCFSHRDGSVGTLHVAPSHRRLGLARFLVRARALQEPGLGALAYVNERNAASRALMRKIGWTEGWQCCWFGVNRACIEAQQPGESVGGL</sequence>
<dbReference type="InterPro" id="IPR013653">
    <property type="entry name" value="GCN5-like_dom"/>
</dbReference>
<organism evidence="2 3">
    <name type="scientific">Gonapodya prolifera (strain JEL478)</name>
    <name type="common">Monoblepharis prolifera</name>
    <dbReference type="NCBI Taxonomy" id="1344416"/>
    <lineage>
        <taxon>Eukaryota</taxon>
        <taxon>Fungi</taxon>
        <taxon>Fungi incertae sedis</taxon>
        <taxon>Chytridiomycota</taxon>
        <taxon>Chytridiomycota incertae sedis</taxon>
        <taxon>Monoblepharidomycetes</taxon>
        <taxon>Monoblepharidales</taxon>
        <taxon>Gonapodyaceae</taxon>
        <taxon>Gonapodya</taxon>
    </lineage>
</organism>
<dbReference type="PANTHER" id="PTHR20958:SF6">
    <property type="entry name" value="GLYCINE N-ACYLTRANSFERASE-LIKE PROTEIN"/>
    <property type="match status" value="1"/>
</dbReference>
<dbReference type="SUPFAM" id="SSF55729">
    <property type="entry name" value="Acyl-CoA N-acyltransferases (Nat)"/>
    <property type="match status" value="1"/>
</dbReference>
<dbReference type="STRING" id="1344416.A0A139ACQ2"/>
<dbReference type="CDD" id="cd04301">
    <property type="entry name" value="NAT_SF"/>
    <property type="match status" value="1"/>
</dbReference>
<dbReference type="PANTHER" id="PTHR20958">
    <property type="entry name" value="GLYCINE N-ACYLTRANSFERASE-LIKE PROTEIN"/>
    <property type="match status" value="1"/>
</dbReference>
<dbReference type="OrthoDB" id="61870at2759"/>
<feature type="domain" description="N-acetyltransferase" evidence="1">
    <location>
        <begin position="135"/>
        <end position="290"/>
    </location>
</feature>
<proteinExistence type="predicted"/>
<dbReference type="Pfam" id="PF08445">
    <property type="entry name" value="FR47"/>
    <property type="match status" value="1"/>
</dbReference>
<dbReference type="PROSITE" id="PS51186">
    <property type="entry name" value="GNAT"/>
    <property type="match status" value="1"/>
</dbReference>
<dbReference type="Proteomes" id="UP000070544">
    <property type="component" value="Unassembled WGS sequence"/>
</dbReference>